<gene>
    <name evidence="1" type="ORF">AHS24_65</name>
</gene>
<evidence type="ECO:0000313" key="1">
    <source>
        <dbReference type="EMBL" id="AHI60687.1"/>
    </source>
</evidence>
<protein>
    <submittedName>
        <fullName evidence="1">Uncharacterized protein</fullName>
    </submittedName>
</protein>
<proteinExistence type="predicted"/>
<sequence>MCCAESWTLIWLSNSSQKMNSCAAMDLAASNVYHLFED</sequence>
<dbReference type="Proteomes" id="UP000028462">
    <property type="component" value="Segment"/>
</dbReference>
<keyword evidence="2" id="KW-1185">Reference proteome</keyword>
<dbReference type="RefSeq" id="YP_009055405.1">
    <property type="nucleotide sequence ID" value="NC_024784.1"/>
</dbReference>
<dbReference type="EMBL" id="KF771238">
    <property type="protein sequence ID" value="AHI60687.1"/>
    <property type="molecule type" value="Genomic_DNA"/>
</dbReference>
<dbReference type="KEGG" id="vg:20282782"/>
<reference evidence="1 2" key="1">
    <citation type="journal article" date="2014" name="PLoS ONE">
        <title>Four Escherichia coli O157:H7 Phages: A New Bacteriophage Genus and Taxonomic Classification of T1-Like Phages.</title>
        <authorList>
            <person name="Niu Y.D."/>
            <person name="McAllister T.A."/>
            <person name="Nash J.H."/>
            <person name="Kropinski A.M."/>
            <person name="Stanford K."/>
        </authorList>
    </citation>
    <scope>NUCLEOTIDE SEQUENCE [LARGE SCALE GENOMIC DNA]</scope>
</reference>
<evidence type="ECO:0000313" key="2">
    <source>
        <dbReference type="Proteomes" id="UP000028462"/>
    </source>
</evidence>
<organism evidence="1 2">
    <name type="scientific">Escherichia phage vB_EcoS_AHS24</name>
    <dbReference type="NCBI Taxonomy" id="1416030"/>
    <lineage>
        <taxon>Viruses</taxon>
        <taxon>Duplodnaviria</taxon>
        <taxon>Heunggongvirae</taxon>
        <taxon>Uroviricota</taxon>
        <taxon>Caudoviricetes</taxon>
        <taxon>Drexlerviridae</taxon>
        <taxon>Rogunavirinae</taxon>
        <taxon>Rogunavirus</taxon>
        <taxon>Rogunavirus AHS24</taxon>
    </lineage>
</organism>
<accession>A0A067YYF9</accession>
<dbReference type="GeneID" id="20282782"/>
<name>A0A067YYF9_9CAUD</name>